<evidence type="ECO:0000256" key="2">
    <source>
        <dbReference type="ARBA" id="ARBA00005679"/>
    </source>
</evidence>
<keyword evidence="4" id="KW-0732">Signal</keyword>
<dbReference type="PANTHER" id="PTHR13234">
    <property type="entry name" value="GAMMA-INTERFERON INDUCIBLE LYSOSOMAL THIOL REDUCTASE GILT"/>
    <property type="match status" value="1"/>
</dbReference>
<keyword evidence="6" id="KW-0472">Membrane</keyword>
<dbReference type="Pfam" id="PF03227">
    <property type="entry name" value="GILT"/>
    <property type="match status" value="1"/>
</dbReference>
<dbReference type="OrthoDB" id="958254at2759"/>
<keyword evidence="8" id="KW-1185">Reference proteome</keyword>
<proteinExistence type="inferred from homology"/>
<keyword evidence="6" id="KW-1133">Transmembrane helix</keyword>
<dbReference type="GO" id="GO:0016671">
    <property type="term" value="F:oxidoreductase activity, acting on a sulfur group of donors, disulfide as acceptor"/>
    <property type="evidence" value="ECO:0007669"/>
    <property type="project" value="InterPro"/>
</dbReference>
<evidence type="ECO:0000256" key="6">
    <source>
        <dbReference type="SAM" id="Phobius"/>
    </source>
</evidence>
<dbReference type="AlphaFoldDB" id="A0A6G0TMF6"/>
<reference evidence="7 8" key="1">
    <citation type="submission" date="2019-08" db="EMBL/GenBank/DDBJ databases">
        <title>The genome of the soybean aphid Biotype 1, its phylome, world population structure and adaptation to the North American continent.</title>
        <authorList>
            <person name="Giordano R."/>
            <person name="Donthu R.K."/>
            <person name="Hernandez A.G."/>
            <person name="Wright C.L."/>
            <person name="Zimin A.V."/>
        </authorList>
    </citation>
    <scope>NUCLEOTIDE SEQUENCE [LARGE SCALE GENOMIC DNA]</scope>
    <source>
        <tissue evidence="7">Whole aphids</tissue>
    </source>
</reference>
<evidence type="ECO:0000313" key="8">
    <source>
        <dbReference type="Proteomes" id="UP000475862"/>
    </source>
</evidence>
<evidence type="ECO:0000256" key="4">
    <source>
        <dbReference type="ARBA" id="ARBA00022729"/>
    </source>
</evidence>
<evidence type="ECO:0000256" key="1">
    <source>
        <dbReference type="ARBA" id="ARBA00004613"/>
    </source>
</evidence>
<dbReference type="InterPro" id="IPR004911">
    <property type="entry name" value="Interferon-induced_GILT"/>
</dbReference>
<keyword evidence="5" id="KW-0325">Glycoprotein</keyword>
<organism evidence="7 8">
    <name type="scientific">Aphis glycines</name>
    <name type="common">Soybean aphid</name>
    <dbReference type="NCBI Taxonomy" id="307491"/>
    <lineage>
        <taxon>Eukaryota</taxon>
        <taxon>Metazoa</taxon>
        <taxon>Ecdysozoa</taxon>
        <taxon>Arthropoda</taxon>
        <taxon>Hexapoda</taxon>
        <taxon>Insecta</taxon>
        <taxon>Pterygota</taxon>
        <taxon>Neoptera</taxon>
        <taxon>Paraneoptera</taxon>
        <taxon>Hemiptera</taxon>
        <taxon>Sternorrhyncha</taxon>
        <taxon>Aphidomorpha</taxon>
        <taxon>Aphidoidea</taxon>
        <taxon>Aphididae</taxon>
        <taxon>Aphidini</taxon>
        <taxon>Aphis</taxon>
        <taxon>Aphis</taxon>
    </lineage>
</organism>
<dbReference type="EMBL" id="VYZN01000027">
    <property type="protein sequence ID" value="KAE9535054.1"/>
    <property type="molecule type" value="Genomic_DNA"/>
</dbReference>
<dbReference type="PANTHER" id="PTHR13234:SF8">
    <property type="entry name" value="GAMMA-INTERFERON-INDUCIBLE LYSOSOMAL THIOL REDUCTASE"/>
    <property type="match status" value="1"/>
</dbReference>
<comment type="similarity">
    <text evidence="2">Belongs to the GILT family.</text>
</comment>
<keyword evidence="3" id="KW-0964">Secreted</keyword>
<evidence type="ECO:0000313" key="7">
    <source>
        <dbReference type="EMBL" id="KAE9535054.1"/>
    </source>
</evidence>
<protein>
    <submittedName>
        <fullName evidence="7">Uncharacterized protein</fullName>
    </submittedName>
</protein>
<dbReference type="GO" id="GO:0005576">
    <property type="term" value="C:extracellular region"/>
    <property type="evidence" value="ECO:0007669"/>
    <property type="project" value="UniProtKB-SubCell"/>
</dbReference>
<gene>
    <name evidence="7" type="ORF">AGLY_008346</name>
</gene>
<evidence type="ECO:0000256" key="3">
    <source>
        <dbReference type="ARBA" id="ARBA00022525"/>
    </source>
</evidence>
<comment type="subcellular location">
    <subcellularLocation>
        <location evidence="1">Secreted</location>
    </subcellularLocation>
</comment>
<dbReference type="Proteomes" id="UP000475862">
    <property type="component" value="Unassembled WGS sequence"/>
</dbReference>
<comment type="caution">
    <text evidence="7">The sequence shown here is derived from an EMBL/GenBank/DDBJ whole genome shotgun (WGS) entry which is preliminary data.</text>
</comment>
<sequence>MQTQLINIEVYYEALCKDSVDFVSKELLPVYNKLKKFINVTLIPFAQGNITVNTDKTVNVTCRRDGECNADKVHACSINKIKESEKLIKFVNCSLTEGFNSPNKTIPIEVCGKNSSIDNNTISEITECANNTDTWSTLLQNYKNMSSSANVTTVPKILVNKVSEDFTSINLMKVVCKKINDKDLPEECKTIVSGSDNLVVGVLPIIIGAFYIIKMI</sequence>
<name>A0A6G0TMF6_APHGL</name>
<accession>A0A6G0TMF6</accession>
<keyword evidence="6" id="KW-0812">Transmembrane</keyword>
<feature type="transmembrane region" description="Helical" evidence="6">
    <location>
        <begin position="197"/>
        <end position="213"/>
    </location>
</feature>
<evidence type="ECO:0000256" key="5">
    <source>
        <dbReference type="ARBA" id="ARBA00023180"/>
    </source>
</evidence>